<keyword evidence="3" id="KW-1185">Reference proteome</keyword>
<evidence type="ECO:0000256" key="1">
    <source>
        <dbReference type="SAM" id="MobiDB-lite"/>
    </source>
</evidence>
<evidence type="ECO:0000313" key="3">
    <source>
        <dbReference type="Proteomes" id="UP000023152"/>
    </source>
</evidence>
<comment type="caution">
    <text evidence="2">The sequence shown here is derived from an EMBL/GenBank/DDBJ whole genome shotgun (WGS) entry which is preliminary data.</text>
</comment>
<gene>
    <name evidence="2" type="ORF">RFI_32068</name>
</gene>
<reference evidence="2 3" key="1">
    <citation type="journal article" date="2013" name="Curr. Biol.">
        <title>The Genome of the Foraminiferan Reticulomyxa filosa.</title>
        <authorList>
            <person name="Glockner G."/>
            <person name="Hulsmann N."/>
            <person name="Schleicher M."/>
            <person name="Noegel A.A."/>
            <person name="Eichinger L."/>
            <person name="Gallinger C."/>
            <person name="Pawlowski J."/>
            <person name="Sierra R."/>
            <person name="Euteneuer U."/>
            <person name="Pillet L."/>
            <person name="Moustafa A."/>
            <person name="Platzer M."/>
            <person name="Groth M."/>
            <person name="Szafranski K."/>
            <person name="Schliwa M."/>
        </authorList>
    </citation>
    <scope>NUCLEOTIDE SEQUENCE [LARGE SCALE GENOMIC DNA]</scope>
</reference>
<evidence type="ECO:0000313" key="2">
    <source>
        <dbReference type="EMBL" id="ETO05329.1"/>
    </source>
</evidence>
<protein>
    <submittedName>
        <fullName evidence="2">Uncharacterized protein</fullName>
    </submittedName>
</protein>
<organism evidence="2 3">
    <name type="scientific">Reticulomyxa filosa</name>
    <dbReference type="NCBI Taxonomy" id="46433"/>
    <lineage>
        <taxon>Eukaryota</taxon>
        <taxon>Sar</taxon>
        <taxon>Rhizaria</taxon>
        <taxon>Retaria</taxon>
        <taxon>Foraminifera</taxon>
        <taxon>Monothalamids</taxon>
        <taxon>Reticulomyxidae</taxon>
        <taxon>Reticulomyxa</taxon>
    </lineage>
</organism>
<sequence length="341" mass="40174">MNTHTEFPGCYGLHVIMNDKSNTAENVFLSKYIYNMHRNDTEHLNAYATYYNEMFTKVQDKDSFEEVMEHPNDELMKLQLNGTTYSFVMRWHFLVASFDPLLILYFPGFVVFQPPFAQGDQHVKGANSNNNNNNNNNNENEKESDDSETSLVWQWDQFLEHLSKQQKMDEKKLNSKCQAEYSLHSLFRHHPYATRVEFHSIDYVMDKSGAIKIRSIDRNTNLNWIPWHCFDKEHIQMTERPLCVTVKTMTQDMGAIIIDIALKRHFMTIMEDIQPLHWQILLFEDSLIKKILLKDMLVTKTNKKNAKKIGTTKQVLFCKKTDIFIINGMLFTNNFLNLFSE</sequence>
<feature type="compositionally biased region" description="Low complexity" evidence="1">
    <location>
        <begin position="127"/>
        <end position="138"/>
    </location>
</feature>
<accession>X6LUM9</accession>
<dbReference type="EMBL" id="ASPP01028257">
    <property type="protein sequence ID" value="ETO05329.1"/>
    <property type="molecule type" value="Genomic_DNA"/>
</dbReference>
<proteinExistence type="predicted"/>
<feature type="region of interest" description="Disordered" evidence="1">
    <location>
        <begin position="122"/>
        <end position="146"/>
    </location>
</feature>
<dbReference type="AlphaFoldDB" id="X6LUM9"/>
<dbReference type="Proteomes" id="UP000023152">
    <property type="component" value="Unassembled WGS sequence"/>
</dbReference>
<name>X6LUM9_RETFI</name>